<evidence type="ECO:0000313" key="1">
    <source>
        <dbReference type="EMBL" id="KAA1075374.1"/>
    </source>
</evidence>
<gene>
    <name evidence="1" type="ORF">PGT21_034415</name>
</gene>
<accession>A0A5B0MHA4</accession>
<proteinExistence type="predicted"/>
<reference evidence="1 2" key="1">
    <citation type="submission" date="2019-05" db="EMBL/GenBank/DDBJ databases">
        <title>Emergence of the Ug99 lineage of the wheat stem rust pathogen through somatic hybridization.</title>
        <authorList>
            <person name="Li F."/>
            <person name="Upadhyaya N.M."/>
            <person name="Sperschneider J."/>
            <person name="Matny O."/>
            <person name="Nguyen-Phuc H."/>
            <person name="Mago R."/>
            <person name="Raley C."/>
            <person name="Miller M.E."/>
            <person name="Silverstein K.A.T."/>
            <person name="Henningsen E."/>
            <person name="Hirsch C.D."/>
            <person name="Visser B."/>
            <person name="Pretorius Z.A."/>
            <person name="Steffenson B.J."/>
            <person name="Schwessinger B."/>
            <person name="Dodds P.N."/>
            <person name="Figueroa M."/>
        </authorList>
    </citation>
    <scope>NUCLEOTIDE SEQUENCE [LARGE SCALE GENOMIC DNA]</scope>
    <source>
        <strain evidence="1">21-0</strain>
    </source>
</reference>
<dbReference type="Proteomes" id="UP000324748">
    <property type="component" value="Unassembled WGS sequence"/>
</dbReference>
<dbReference type="AlphaFoldDB" id="A0A5B0MHA4"/>
<keyword evidence="2" id="KW-1185">Reference proteome</keyword>
<name>A0A5B0MHA4_PUCGR</name>
<organism evidence="1 2">
    <name type="scientific">Puccinia graminis f. sp. tritici</name>
    <dbReference type="NCBI Taxonomy" id="56615"/>
    <lineage>
        <taxon>Eukaryota</taxon>
        <taxon>Fungi</taxon>
        <taxon>Dikarya</taxon>
        <taxon>Basidiomycota</taxon>
        <taxon>Pucciniomycotina</taxon>
        <taxon>Pucciniomycetes</taxon>
        <taxon>Pucciniales</taxon>
        <taxon>Pucciniaceae</taxon>
        <taxon>Puccinia</taxon>
    </lineage>
</organism>
<evidence type="ECO:0000313" key="2">
    <source>
        <dbReference type="Proteomes" id="UP000324748"/>
    </source>
</evidence>
<comment type="caution">
    <text evidence="1">The sequence shown here is derived from an EMBL/GenBank/DDBJ whole genome shotgun (WGS) entry which is preliminary data.</text>
</comment>
<dbReference type="EMBL" id="VSWC01000157">
    <property type="protein sequence ID" value="KAA1075374.1"/>
    <property type="molecule type" value="Genomic_DNA"/>
</dbReference>
<sequence length="133" mass="14095">MAIILNSKKVKSSSRMIWNGGTGLEGLSVSKKPPRVPPEQDSVAHSSIRSAFLIRPDTSWLTGSEALMEIGLEPVSVVIPAEPRTLRMRGSPNLTNSLPFLVGVVNHSSRCADRREAGGSLRGSVPPLIGGLG</sequence>
<protein>
    <submittedName>
        <fullName evidence="1">Uncharacterized protein</fullName>
    </submittedName>
</protein>